<sequence>MSRPSSPGSTSRRSSSRLELKLGLGNASQGWNKVLTVFFRIKRICFYPILQTRFEALTTPGLKASDCFRESA</sequence>
<organism evidence="1 2">
    <name type="scientific">Penicillium cataractarum</name>
    <dbReference type="NCBI Taxonomy" id="2100454"/>
    <lineage>
        <taxon>Eukaryota</taxon>
        <taxon>Fungi</taxon>
        <taxon>Dikarya</taxon>
        <taxon>Ascomycota</taxon>
        <taxon>Pezizomycotina</taxon>
        <taxon>Eurotiomycetes</taxon>
        <taxon>Eurotiomycetidae</taxon>
        <taxon>Eurotiales</taxon>
        <taxon>Aspergillaceae</taxon>
        <taxon>Penicillium</taxon>
    </lineage>
</organism>
<protein>
    <submittedName>
        <fullName evidence="1">Uncharacterized protein</fullName>
    </submittedName>
</protein>
<proteinExistence type="predicted"/>
<dbReference type="RefSeq" id="XP_056557258.1">
    <property type="nucleotide sequence ID" value="XM_056695046.1"/>
</dbReference>
<evidence type="ECO:0000313" key="1">
    <source>
        <dbReference type="EMBL" id="KAJ5379687.1"/>
    </source>
</evidence>
<accession>A0A9W9SJN4</accession>
<evidence type="ECO:0000313" key="2">
    <source>
        <dbReference type="Proteomes" id="UP001147782"/>
    </source>
</evidence>
<dbReference type="Proteomes" id="UP001147782">
    <property type="component" value="Unassembled WGS sequence"/>
</dbReference>
<dbReference type="AlphaFoldDB" id="A0A9W9SJN4"/>
<name>A0A9W9SJN4_9EURO</name>
<dbReference type="EMBL" id="JAPZBS010000002">
    <property type="protein sequence ID" value="KAJ5379687.1"/>
    <property type="molecule type" value="Genomic_DNA"/>
</dbReference>
<dbReference type="GeneID" id="81434223"/>
<reference evidence="1" key="1">
    <citation type="submission" date="2022-11" db="EMBL/GenBank/DDBJ databases">
        <authorList>
            <person name="Petersen C."/>
        </authorList>
    </citation>
    <scope>NUCLEOTIDE SEQUENCE</scope>
    <source>
        <strain evidence="1">IBT 29864</strain>
    </source>
</reference>
<reference evidence="1" key="2">
    <citation type="journal article" date="2023" name="IMA Fungus">
        <title>Comparative genomic study of the Penicillium genus elucidates a diverse pangenome and 15 lateral gene transfer events.</title>
        <authorList>
            <person name="Petersen C."/>
            <person name="Sorensen T."/>
            <person name="Nielsen M.R."/>
            <person name="Sondergaard T.E."/>
            <person name="Sorensen J.L."/>
            <person name="Fitzpatrick D.A."/>
            <person name="Frisvad J.C."/>
            <person name="Nielsen K.L."/>
        </authorList>
    </citation>
    <scope>NUCLEOTIDE SEQUENCE</scope>
    <source>
        <strain evidence="1">IBT 29864</strain>
    </source>
</reference>
<keyword evidence="2" id="KW-1185">Reference proteome</keyword>
<comment type="caution">
    <text evidence="1">The sequence shown here is derived from an EMBL/GenBank/DDBJ whole genome shotgun (WGS) entry which is preliminary data.</text>
</comment>
<gene>
    <name evidence="1" type="ORF">N7496_002115</name>
</gene>